<name>A0A4Y5P1S5_9CAUD</name>
<evidence type="ECO:0000313" key="2">
    <source>
        <dbReference type="Proteomes" id="UP000308921"/>
    </source>
</evidence>
<reference evidence="1 2" key="1">
    <citation type="submission" date="2019-04" db="EMBL/GenBank/DDBJ databases">
        <title>Complete genome sequence of Pantoea bacteriophage vB_PagS_AAS21.</title>
        <authorList>
            <person name="Truncaite L."/>
            <person name="Simoliuniene M."/>
            <person name="Zajanckauskaite A."/>
            <person name="Meskys R."/>
            <person name="Simoliunas E."/>
        </authorList>
    </citation>
    <scope>NUCLEOTIDE SEQUENCE [LARGE SCALE GENOMIC DNA]</scope>
</reference>
<organism evidence="1 2">
    <name type="scientific">Pantoea phage vB_PagS_AAS21</name>
    <dbReference type="NCBI Taxonomy" id="2575261"/>
    <lineage>
        <taxon>Viruses</taxon>
        <taxon>Duplodnaviria</taxon>
        <taxon>Heunggongvirae</taxon>
        <taxon>Uroviricota</taxon>
        <taxon>Caudoviricetes</taxon>
        <taxon>Demerecviridae</taxon>
        <taxon>Keyvirus</taxon>
        <taxon>Keyvirus AAS21</taxon>
    </lineage>
</organism>
<keyword evidence="2" id="KW-1185">Reference proteome</keyword>
<dbReference type="EMBL" id="MK770119">
    <property type="protein sequence ID" value="QCW23924.1"/>
    <property type="molecule type" value="Genomic_DNA"/>
</dbReference>
<protein>
    <submittedName>
        <fullName evidence="1">Uncharacterized protein</fullName>
    </submittedName>
</protein>
<sequence length="66" mass="7540">MTGPALLCESDPFAWGYEFLRVCANPTMCKSDNNMCKSDIFYLESRNPAPEMGKTARIWGELRVLY</sequence>
<proteinExistence type="predicted"/>
<accession>A0A4Y5P1S5</accession>
<gene>
    <name evidence="1" type="ORF">AAS21_gp186</name>
</gene>
<dbReference type="Proteomes" id="UP000308921">
    <property type="component" value="Segment"/>
</dbReference>
<evidence type="ECO:0000313" key="1">
    <source>
        <dbReference type="EMBL" id="QCW23924.1"/>
    </source>
</evidence>